<feature type="modified residue" description="N6-(pyridoxal phosphate)lysine" evidence="6">
    <location>
        <position position="223"/>
    </location>
</feature>
<dbReference type="AlphaFoldDB" id="A0A523BFB0"/>
<organism evidence="8 9">
    <name type="scientific">Thermoproteota archaeon</name>
    <dbReference type="NCBI Taxonomy" id="2056631"/>
    <lineage>
        <taxon>Archaea</taxon>
        <taxon>Thermoproteota</taxon>
    </lineage>
</organism>
<dbReference type="NCBIfam" id="NF000586">
    <property type="entry name" value="PRK00011.1"/>
    <property type="match status" value="1"/>
</dbReference>
<dbReference type="EMBL" id="QNVH01000009">
    <property type="protein sequence ID" value="TDA39628.1"/>
    <property type="molecule type" value="Genomic_DNA"/>
</dbReference>
<comment type="cofactor">
    <cofactor evidence="1 6">
        <name>pyridoxal 5'-phosphate</name>
        <dbReference type="ChEBI" id="CHEBI:597326"/>
    </cofactor>
</comment>
<dbReference type="PROSITE" id="PS00096">
    <property type="entry name" value="SHMT"/>
    <property type="match status" value="1"/>
</dbReference>
<dbReference type="PANTHER" id="PTHR11680">
    <property type="entry name" value="SERINE HYDROXYMETHYLTRANSFERASE"/>
    <property type="match status" value="1"/>
</dbReference>
<dbReference type="GO" id="GO:0032259">
    <property type="term" value="P:methylation"/>
    <property type="evidence" value="ECO:0007669"/>
    <property type="project" value="UniProtKB-KW"/>
</dbReference>
<dbReference type="CDD" id="cd00378">
    <property type="entry name" value="SHMT"/>
    <property type="match status" value="1"/>
</dbReference>
<gene>
    <name evidence="8" type="ORF">DSO08_01815</name>
</gene>
<dbReference type="InterPro" id="IPR049943">
    <property type="entry name" value="Ser_HO-MeTrfase-like"/>
</dbReference>
<feature type="domain" description="Serine hydroxymethyltransferase-like" evidence="7">
    <location>
        <begin position="8"/>
        <end position="375"/>
    </location>
</feature>
<evidence type="ECO:0000256" key="5">
    <source>
        <dbReference type="ARBA" id="ARBA00022898"/>
    </source>
</evidence>
<dbReference type="InterPro" id="IPR001085">
    <property type="entry name" value="Ser_HO-MeTrfase"/>
</dbReference>
<comment type="similarity">
    <text evidence="2">Belongs to the SHMT family.</text>
</comment>
<sequence>MSVRDLESITEIVKEHTRWRGSCINLIASENVVSRSVKEMLISDLGNRYAIGFLHNRFYSGTKYIDELEGYTTELAKLAFRADHVNYVPISGTMANLVMFNAMTAPGDVVTALSVIDGGHASFKECSKIHGVSLVPLPYSMDQMNIDVGEAEKLIARVKPKLVLLGASEILFPHPVKEIRGIADEVGAIVTYDAAHVLGLIAGGTFQDPLREGAEVMTGSTHKTFFGPQGGIILCNGKHARAIDNAAWQLVNNHHIHRVAALSVALTEFIAFGHDYAKNVVKNAQRLAEELHNLGFDVLGAKYGFTKSHQVILKAPNNNGDAAAKRLEDANVITTKTPLPTDKTEEECSGIRLGTQEVTRIGMGENEMVEIARLIKRVLLDREDPLDVRADVKGIIANFREVKYAFNGGPAYEYLGLSSLSSNT</sequence>
<comment type="caution">
    <text evidence="8">The sequence shown here is derived from an EMBL/GenBank/DDBJ whole genome shotgun (WGS) entry which is preliminary data.</text>
</comment>
<dbReference type="PANTHER" id="PTHR11680:SF35">
    <property type="entry name" value="SERINE HYDROXYMETHYLTRANSFERASE 1"/>
    <property type="match status" value="1"/>
</dbReference>
<keyword evidence="4" id="KW-0808">Transferase</keyword>
<evidence type="ECO:0000259" key="7">
    <source>
        <dbReference type="Pfam" id="PF00464"/>
    </source>
</evidence>
<keyword evidence="5 6" id="KW-0663">Pyridoxal phosphate</keyword>
<dbReference type="PIRSF" id="PIRSF000412">
    <property type="entry name" value="SHMT"/>
    <property type="match status" value="1"/>
</dbReference>
<evidence type="ECO:0000256" key="3">
    <source>
        <dbReference type="ARBA" id="ARBA00022563"/>
    </source>
</evidence>
<dbReference type="GO" id="GO:0004372">
    <property type="term" value="F:glycine hydroxymethyltransferase activity"/>
    <property type="evidence" value="ECO:0007669"/>
    <property type="project" value="InterPro"/>
</dbReference>
<dbReference type="Proteomes" id="UP000315399">
    <property type="component" value="Unassembled WGS sequence"/>
</dbReference>
<dbReference type="InterPro" id="IPR015422">
    <property type="entry name" value="PyrdxlP-dep_Trfase_small"/>
</dbReference>
<dbReference type="GO" id="GO:0008168">
    <property type="term" value="F:methyltransferase activity"/>
    <property type="evidence" value="ECO:0007669"/>
    <property type="project" value="UniProtKB-KW"/>
</dbReference>
<dbReference type="GO" id="GO:0019264">
    <property type="term" value="P:glycine biosynthetic process from serine"/>
    <property type="evidence" value="ECO:0007669"/>
    <property type="project" value="InterPro"/>
</dbReference>
<dbReference type="SUPFAM" id="SSF53383">
    <property type="entry name" value="PLP-dependent transferases"/>
    <property type="match status" value="1"/>
</dbReference>
<evidence type="ECO:0000256" key="2">
    <source>
        <dbReference type="ARBA" id="ARBA00006376"/>
    </source>
</evidence>
<evidence type="ECO:0000256" key="1">
    <source>
        <dbReference type="ARBA" id="ARBA00001933"/>
    </source>
</evidence>
<dbReference type="Gene3D" id="3.40.640.10">
    <property type="entry name" value="Type I PLP-dependent aspartate aminotransferase-like (Major domain)"/>
    <property type="match status" value="1"/>
</dbReference>
<keyword evidence="3" id="KW-0554">One-carbon metabolism</keyword>
<dbReference type="GO" id="GO:0035999">
    <property type="term" value="P:tetrahydrofolate interconversion"/>
    <property type="evidence" value="ECO:0007669"/>
    <property type="project" value="InterPro"/>
</dbReference>
<dbReference type="InterPro" id="IPR015421">
    <property type="entry name" value="PyrdxlP-dep_Trfase_major"/>
</dbReference>
<evidence type="ECO:0000256" key="6">
    <source>
        <dbReference type="PIRSR" id="PIRSR000412-50"/>
    </source>
</evidence>
<evidence type="ECO:0000313" key="9">
    <source>
        <dbReference type="Proteomes" id="UP000315399"/>
    </source>
</evidence>
<dbReference type="Gene3D" id="3.90.1150.10">
    <property type="entry name" value="Aspartate Aminotransferase, domain 1"/>
    <property type="match status" value="1"/>
</dbReference>
<reference evidence="8 9" key="1">
    <citation type="journal article" date="2019" name="Nat. Microbiol.">
        <title>Expanding anaerobic alkane metabolism in the domain of Archaea.</title>
        <authorList>
            <person name="Wang Y."/>
            <person name="Wegener G."/>
            <person name="Hou J."/>
            <person name="Wang F."/>
            <person name="Xiao X."/>
        </authorList>
    </citation>
    <scope>NUCLEOTIDE SEQUENCE [LARGE SCALE GENOMIC DNA]</scope>
    <source>
        <strain evidence="8">WYZ-LMO10</strain>
    </source>
</reference>
<protein>
    <submittedName>
        <fullName evidence="8">Serine hydroxymethyltransferase</fullName>
    </submittedName>
</protein>
<dbReference type="InterPro" id="IPR019798">
    <property type="entry name" value="Ser_HO-MeTrfase_PLP_BS"/>
</dbReference>
<proteinExistence type="inferred from homology"/>
<dbReference type="GO" id="GO:0030170">
    <property type="term" value="F:pyridoxal phosphate binding"/>
    <property type="evidence" value="ECO:0007669"/>
    <property type="project" value="InterPro"/>
</dbReference>
<dbReference type="Pfam" id="PF00464">
    <property type="entry name" value="SHMT"/>
    <property type="match status" value="1"/>
</dbReference>
<dbReference type="InterPro" id="IPR015424">
    <property type="entry name" value="PyrdxlP-dep_Trfase"/>
</dbReference>
<dbReference type="InterPro" id="IPR039429">
    <property type="entry name" value="SHMT-like_dom"/>
</dbReference>
<name>A0A523BFB0_9CREN</name>
<dbReference type="GO" id="GO:0005737">
    <property type="term" value="C:cytoplasm"/>
    <property type="evidence" value="ECO:0007669"/>
    <property type="project" value="TreeGrafter"/>
</dbReference>
<accession>A0A523BFB0</accession>
<evidence type="ECO:0000256" key="4">
    <source>
        <dbReference type="ARBA" id="ARBA00022679"/>
    </source>
</evidence>
<evidence type="ECO:0000313" key="8">
    <source>
        <dbReference type="EMBL" id="TDA39628.1"/>
    </source>
</evidence>